<dbReference type="Proteomes" id="UP000325623">
    <property type="component" value="Segment"/>
</dbReference>
<name>A0A5P8PHU4_9CAUD</name>
<proteinExistence type="predicted"/>
<organism evidence="1 2">
    <name type="scientific">Bacillus phage 000TH010</name>
    <dbReference type="NCBI Taxonomy" id="2601652"/>
    <lineage>
        <taxon>Viruses</taxon>
        <taxon>Duplodnaviria</taxon>
        <taxon>Heunggongvirae</taxon>
        <taxon>Uroviricota</taxon>
        <taxon>Caudoviricetes</taxon>
        <taxon>Trautnerviridae</taxon>
        <taxon>Polsinellivirinae</taxon>
        <taxon>Rivavirus</taxon>
        <taxon>Rivavirus rv000TH010</taxon>
    </lineage>
</organism>
<dbReference type="PROSITE" id="PS51257">
    <property type="entry name" value="PROKAR_LIPOPROTEIN"/>
    <property type="match status" value="1"/>
</dbReference>
<evidence type="ECO:0008006" key="3">
    <source>
        <dbReference type="Google" id="ProtNLM"/>
    </source>
</evidence>
<dbReference type="GeneID" id="77850593"/>
<protein>
    <recommendedName>
        <fullName evidence="3">Lipoprotein</fullName>
    </recommendedName>
</protein>
<gene>
    <name evidence="1" type="primary">58</name>
    <name evidence="1" type="ORF">000TH010_58</name>
</gene>
<dbReference type="RefSeq" id="YP_010644369.1">
    <property type="nucleotide sequence ID" value="NC_070624.1"/>
</dbReference>
<evidence type="ECO:0000313" key="1">
    <source>
        <dbReference type="EMBL" id="QFR56271.1"/>
    </source>
</evidence>
<reference evidence="1 2" key="1">
    <citation type="submission" date="2019-07" db="EMBL/GenBank/DDBJ databases">
        <authorList>
            <person name="Tomko B.E."/>
            <person name="Krukonis G.P."/>
            <person name="Delesalle V.A."/>
        </authorList>
    </citation>
    <scope>NUCLEOTIDE SEQUENCE [LARGE SCALE GENOMIC DNA]</scope>
</reference>
<accession>A0A5P8PHU4</accession>
<dbReference type="KEGG" id="vg:77850593"/>
<sequence length="63" mass="6894">MKKIILGIAGVFTAVALTGCSESTMIYKGKERPVSEVEEMISDQLEVDNPDMDLDVSITEETD</sequence>
<evidence type="ECO:0000313" key="2">
    <source>
        <dbReference type="Proteomes" id="UP000325623"/>
    </source>
</evidence>
<keyword evidence="2" id="KW-1185">Reference proteome</keyword>
<dbReference type="EMBL" id="MN176219">
    <property type="protein sequence ID" value="QFR56271.1"/>
    <property type="molecule type" value="Genomic_DNA"/>
</dbReference>